<dbReference type="CDD" id="cd06171">
    <property type="entry name" value="Sigma70_r4"/>
    <property type="match status" value="1"/>
</dbReference>
<dbReference type="PANTHER" id="PTHR43133">
    <property type="entry name" value="RNA POLYMERASE ECF-TYPE SIGMA FACTO"/>
    <property type="match status" value="1"/>
</dbReference>
<keyword evidence="4" id="KW-0804">Transcription</keyword>
<reference evidence="7" key="1">
    <citation type="submission" date="2024-06" db="EMBL/GenBank/DDBJ databases">
        <title>Sequencing and assembly of the genome of Dyadobacter sp. strain 676, a symbiont of Cyamopsis tetragonoloba.</title>
        <authorList>
            <person name="Guro P."/>
            <person name="Sazanova A."/>
            <person name="Kuznetsova I."/>
            <person name="Belimov A."/>
            <person name="Safronova V."/>
        </authorList>
    </citation>
    <scope>NUCLEOTIDE SEQUENCE</scope>
    <source>
        <strain evidence="7">676</strain>
    </source>
</reference>
<dbReference type="EMBL" id="CP159289">
    <property type="protein sequence ID" value="XCH24549.1"/>
    <property type="molecule type" value="Genomic_DNA"/>
</dbReference>
<evidence type="ECO:0000256" key="4">
    <source>
        <dbReference type="ARBA" id="ARBA00023163"/>
    </source>
</evidence>
<evidence type="ECO:0000256" key="1">
    <source>
        <dbReference type="ARBA" id="ARBA00010641"/>
    </source>
</evidence>
<proteinExistence type="inferred from homology"/>
<organism evidence="7">
    <name type="scientific">Dyadobacter sp. 676</name>
    <dbReference type="NCBI Taxonomy" id="3088362"/>
    <lineage>
        <taxon>Bacteria</taxon>
        <taxon>Pseudomonadati</taxon>
        <taxon>Bacteroidota</taxon>
        <taxon>Cytophagia</taxon>
        <taxon>Cytophagales</taxon>
        <taxon>Spirosomataceae</taxon>
        <taxon>Dyadobacter</taxon>
    </lineage>
</organism>
<accession>A0AAU8FJ64</accession>
<comment type="similarity">
    <text evidence="1">Belongs to the sigma-70 factor family. ECF subfamily.</text>
</comment>
<dbReference type="GO" id="GO:0006352">
    <property type="term" value="P:DNA-templated transcription initiation"/>
    <property type="evidence" value="ECO:0007669"/>
    <property type="project" value="InterPro"/>
</dbReference>
<name>A0AAU8FJ64_9BACT</name>
<dbReference type="InterPro" id="IPR014284">
    <property type="entry name" value="RNA_pol_sigma-70_dom"/>
</dbReference>
<dbReference type="Pfam" id="PF08281">
    <property type="entry name" value="Sigma70_r4_2"/>
    <property type="match status" value="1"/>
</dbReference>
<dbReference type="InterPro" id="IPR039425">
    <property type="entry name" value="RNA_pol_sigma-70-like"/>
</dbReference>
<keyword evidence="2" id="KW-0805">Transcription regulation</keyword>
<sequence length="223" mass="26387">MEKKEETYGHAHFFSSEEQSDENDKVLDSELLIHKAFEYDFSAGIETLFRWYYGPLCSHAVRYVSSKEIAEDIVSDVFCKLYLEKTVSHIKTSFRAYLFTWVRNRAFNYVKMEMGRNASIEYASALSIHQGEQPDDITQFEDLYHDIEQVINAMPQRRRKIYVMHRMEGKKYAEISGELDISVKTVKEHMYQATQQIREFLRKKWFPAMSAFLASVETLWNQI</sequence>
<feature type="domain" description="RNA polymerase sigma-70 region 2" evidence="5">
    <location>
        <begin position="48"/>
        <end position="111"/>
    </location>
</feature>
<keyword evidence="3" id="KW-0731">Sigma factor</keyword>
<feature type="domain" description="RNA polymerase sigma factor 70 region 4 type 2" evidence="6">
    <location>
        <begin position="146"/>
        <end position="193"/>
    </location>
</feature>
<dbReference type="Pfam" id="PF04542">
    <property type="entry name" value="Sigma70_r2"/>
    <property type="match status" value="1"/>
</dbReference>
<dbReference type="PANTHER" id="PTHR43133:SF46">
    <property type="entry name" value="RNA POLYMERASE SIGMA-70 FACTOR ECF SUBFAMILY"/>
    <property type="match status" value="1"/>
</dbReference>
<dbReference type="GO" id="GO:0016987">
    <property type="term" value="F:sigma factor activity"/>
    <property type="evidence" value="ECO:0007669"/>
    <property type="project" value="UniProtKB-KW"/>
</dbReference>
<gene>
    <name evidence="7" type="ORF">ABV298_30350</name>
</gene>
<dbReference type="InterPro" id="IPR007627">
    <property type="entry name" value="RNA_pol_sigma70_r2"/>
</dbReference>
<evidence type="ECO:0000256" key="3">
    <source>
        <dbReference type="ARBA" id="ARBA00023082"/>
    </source>
</evidence>
<protein>
    <submittedName>
        <fullName evidence="7">RNA polymerase sigma-70 factor</fullName>
    </submittedName>
</protein>
<dbReference type="InterPro" id="IPR036388">
    <property type="entry name" value="WH-like_DNA-bd_sf"/>
</dbReference>
<evidence type="ECO:0000256" key="2">
    <source>
        <dbReference type="ARBA" id="ARBA00023015"/>
    </source>
</evidence>
<dbReference type="RefSeq" id="WP_353719864.1">
    <property type="nucleotide sequence ID" value="NZ_CP159289.1"/>
</dbReference>
<dbReference type="Gene3D" id="1.10.1740.10">
    <property type="match status" value="1"/>
</dbReference>
<dbReference type="NCBIfam" id="TIGR02937">
    <property type="entry name" value="sigma70-ECF"/>
    <property type="match status" value="1"/>
</dbReference>
<dbReference type="InterPro" id="IPR013325">
    <property type="entry name" value="RNA_pol_sigma_r2"/>
</dbReference>
<evidence type="ECO:0000259" key="5">
    <source>
        <dbReference type="Pfam" id="PF04542"/>
    </source>
</evidence>
<dbReference type="GO" id="GO:0003677">
    <property type="term" value="F:DNA binding"/>
    <property type="evidence" value="ECO:0007669"/>
    <property type="project" value="InterPro"/>
</dbReference>
<evidence type="ECO:0000313" key="7">
    <source>
        <dbReference type="EMBL" id="XCH24549.1"/>
    </source>
</evidence>
<dbReference type="InterPro" id="IPR014327">
    <property type="entry name" value="RNA_pol_sigma70_bacteroid"/>
</dbReference>
<dbReference type="InterPro" id="IPR013249">
    <property type="entry name" value="RNA_pol_sigma70_r4_t2"/>
</dbReference>
<dbReference type="InterPro" id="IPR013324">
    <property type="entry name" value="RNA_pol_sigma_r3/r4-like"/>
</dbReference>
<evidence type="ECO:0000259" key="6">
    <source>
        <dbReference type="Pfam" id="PF08281"/>
    </source>
</evidence>
<dbReference type="SUPFAM" id="SSF88659">
    <property type="entry name" value="Sigma3 and sigma4 domains of RNA polymerase sigma factors"/>
    <property type="match status" value="1"/>
</dbReference>
<dbReference type="SUPFAM" id="SSF88946">
    <property type="entry name" value="Sigma2 domain of RNA polymerase sigma factors"/>
    <property type="match status" value="1"/>
</dbReference>
<dbReference type="NCBIfam" id="TIGR02985">
    <property type="entry name" value="Sig70_bacteroi1"/>
    <property type="match status" value="1"/>
</dbReference>
<dbReference type="AlphaFoldDB" id="A0AAU8FJ64"/>
<dbReference type="Gene3D" id="1.10.10.10">
    <property type="entry name" value="Winged helix-like DNA-binding domain superfamily/Winged helix DNA-binding domain"/>
    <property type="match status" value="1"/>
</dbReference>